<protein>
    <submittedName>
        <fullName evidence="1">Uncharacterized protein</fullName>
    </submittedName>
</protein>
<reference evidence="1" key="1">
    <citation type="submission" date="2021-02" db="EMBL/GenBank/DDBJ databases">
        <authorList>
            <person name="Nowell W R."/>
        </authorList>
    </citation>
    <scope>NUCLEOTIDE SEQUENCE</scope>
</reference>
<feature type="non-terminal residue" evidence="1">
    <location>
        <position position="1"/>
    </location>
</feature>
<name>A0A818PS71_9BILA</name>
<comment type="caution">
    <text evidence="1">The sequence shown here is derived from an EMBL/GenBank/DDBJ whole genome shotgun (WGS) entry which is preliminary data.</text>
</comment>
<accession>A0A818PS71</accession>
<sequence length="16" mass="1765">LAMPEAFGKHSYAKNT</sequence>
<evidence type="ECO:0000313" key="2">
    <source>
        <dbReference type="Proteomes" id="UP000663844"/>
    </source>
</evidence>
<evidence type="ECO:0000313" key="1">
    <source>
        <dbReference type="EMBL" id="CAF3623383.1"/>
    </source>
</evidence>
<dbReference type="Proteomes" id="UP000663844">
    <property type="component" value="Unassembled WGS sequence"/>
</dbReference>
<dbReference type="AlphaFoldDB" id="A0A818PS71"/>
<gene>
    <name evidence="1" type="ORF">OXD698_LOCUS7554</name>
</gene>
<dbReference type="EMBL" id="CAJOAZ010000348">
    <property type="protein sequence ID" value="CAF3623383.1"/>
    <property type="molecule type" value="Genomic_DNA"/>
</dbReference>
<proteinExistence type="predicted"/>
<organism evidence="1 2">
    <name type="scientific">Adineta steineri</name>
    <dbReference type="NCBI Taxonomy" id="433720"/>
    <lineage>
        <taxon>Eukaryota</taxon>
        <taxon>Metazoa</taxon>
        <taxon>Spiralia</taxon>
        <taxon>Gnathifera</taxon>
        <taxon>Rotifera</taxon>
        <taxon>Eurotatoria</taxon>
        <taxon>Bdelloidea</taxon>
        <taxon>Adinetida</taxon>
        <taxon>Adinetidae</taxon>
        <taxon>Adineta</taxon>
    </lineage>
</organism>